<dbReference type="AlphaFoldDB" id="A0A928VPU7"/>
<dbReference type="Pfam" id="PF00196">
    <property type="entry name" value="GerE"/>
    <property type="match status" value="1"/>
</dbReference>
<gene>
    <name evidence="6" type="ORF">IQ266_09315</name>
</gene>
<organism evidence="6 7">
    <name type="scientific">Romeriopsis navalis LEGE 11480</name>
    <dbReference type="NCBI Taxonomy" id="2777977"/>
    <lineage>
        <taxon>Bacteria</taxon>
        <taxon>Bacillati</taxon>
        <taxon>Cyanobacteriota</taxon>
        <taxon>Cyanophyceae</taxon>
        <taxon>Leptolyngbyales</taxon>
        <taxon>Leptolyngbyaceae</taxon>
        <taxon>Romeriopsis</taxon>
        <taxon>Romeriopsis navalis</taxon>
    </lineage>
</organism>
<proteinExistence type="predicted"/>
<dbReference type="InterPro" id="IPR058245">
    <property type="entry name" value="NreC/VraR/RcsB-like_REC"/>
</dbReference>
<dbReference type="SMART" id="SM00448">
    <property type="entry name" value="REC"/>
    <property type="match status" value="1"/>
</dbReference>
<dbReference type="SUPFAM" id="SSF46894">
    <property type="entry name" value="C-terminal effector domain of the bipartite response regulators"/>
    <property type="match status" value="1"/>
</dbReference>
<evidence type="ECO:0000259" key="5">
    <source>
        <dbReference type="PROSITE" id="PS50110"/>
    </source>
</evidence>
<dbReference type="Pfam" id="PF00072">
    <property type="entry name" value="Response_reg"/>
    <property type="match status" value="1"/>
</dbReference>
<dbReference type="PRINTS" id="PR00038">
    <property type="entry name" value="HTHLUXR"/>
</dbReference>
<name>A0A928VPU7_9CYAN</name>
<dbReference type="CDD" id="cd17535">
    <property type="entry name" value="REC_NarL-like"/>
    <property type="match status" value="1"/>
</dbReference>
<dbReference type="GO" id="GO:0000160">
    <property type="term" value="P:phosphorelay signal transduction system"/>
    <property type="evidence" value="ECO:0007669"/>
    <property type="project" value="InterPro"/>
</dbReference>
<dbReference type="CDD" id="cd06170">
    <property type="entry name" value="LuxR_C_like"/>
    <property type="match status" value="1"/>
</dbReference>
<feature type="modified residue" description="4-aspartylphosphate" evidence="3">
    <location>
        <position position="61"/>
    </location>
</feature>
<dbReference type="PANTHER" id="PTHR43214:SF43">
    <property type="entry name" value="TWO-COMPONENT RESPONSE REGULATOR"/>
    <property type="match status" value="1"/>
</dbReference>
<dbReference type="SMART" id="SM00421">
    <property type="entry name" value="HTH_LUXR"/>
    <property type="match status" value="1"/>
</dbReference>
<evidence type="ECO:0000256" key="3">
    <source>
        <dbReference type="PROSITE-ProRule" id="PRU00169"/>
    </source>
</evidence>
<dbReference type="GO" id="GO:0006355">
    <property type="term" value="P:regulation of DNA-templated transcription"/>
    <property type="evidence" value="ECO:0007669"/>
    <property type="project" value="InterPro"/>
</dbReference>
<dbReference type="RefSeq" id="WP_264324750.1">
    <property type="nucleotide sequence ID" value="NZ_JADEXQ010000025.1"/>
</dbReference>
<dbReference type="InterPro" id="IPR000792">
    <property type="entry name" value="Tscrpt_reg_LuxR_C"/>
</dbReference>
<dbReference type="InterPro" id="IPR011006">
    <property type="entry name" value="CheY-like_superfamily"/>
</dbReference>
<dbReference type="InterPro" id="IPR039420">
    <property type="entry name" value="WalR-like"/>
</dbReference>
<dbReference type="InterPro" id="IPR016032">
    <property type="entry name" value="Sig_transdc_resp-reg_C-effctor"/>
</dbReference>
<keyword evidence="7" id="KW-1185">Reference proteome</keyword>
<evidence type="ECO:0000259" key="4">
    <source>
        <dbReference type="PROSITE" id="PS50043"/>
    </source>
</evidence>
<evidence type="ECO:0000256" key="1">
    <source>
        <dbReference type="ARBA" id="ARBA00022553"/>
    </source>
</evidence>
<dbReference type="PROSITE" id="PS00622">
    <property type="entry name" value="HTH_LUXR_1"/>
    <property type="match status" value="1"/>
</dbReference>
<evidence type="ECO:0000313" key="6">
    <source>
        <dbReference type="EMBL" id="MBE9029924.1"/>
    </source>
</evidence>
<feature type="domain" description="Response regulatory" evidence="5">
    <location>
        <begin position="6"/>
        <end position="126"/>
    </location>
</feature>
<dbReference type="InterPro" id="IPR001789">
    <property type="entry name" value="Sig_transdc_resp-reg_receiver"/>
</dbReference>
<dbReference type="GO" id="GO:0003677">
    <property type="term" value="F:DNA binding"/>
    <property type="evidence" value="ECO:0007669"/>
    <property type="project" value="UniProtKB-KW"/>
</dbReference>
<comment type="caution">
    <text evidence="6">The sequence shown here is derived from an EMBL/GenBank/DDBJ whole genome shotgun (WGS) entry which is preliminary data.</text>
</comment>
<sequence>MADFIRVFIVDDQALIRDGLRSLLLAQPDIEVVGDATNGAETITKLAEMSVEALPAVLLLDIRMPVMDGIATTREIRSRFPDVSVLILTTFDDDQDVSQAMRAGAQGYLLKDTPSEDLANAIRSIHQGYTYLGPGLIEKALGQPSSQIPTHQFPELTPREREILQLIGTGANNREIAAALYISDRTVKNHVTNILSRLGLRDRTQAALYVQKHRRDA</sequence>
<dbReference type="Proteomes" id="UP000625316">
    <property type="component" value="Unassembled WGS sequence"/>
</dbReference>
<protein>
    <submittedName>
        <fullName evidence="6">Response regulator transcription factor</fullName>
    </submittedName>
</protein>
<dbReference type="PANTHER" id="PTHR43214">
    <property type="entry name" value="TWO-COMPONENT RESPONSE REGULATOR"/>
    <property type="match status" value="1"/>
</dbReference>
<evidence type="ECO:0000313" key="7">
    <source>
        <dbReference type="Proteomes" id="UP000625316"/>
    </source>
</evidence>
<reference evidence="6" key="1">
    <citation type="submission" date="2020-10" db="EMBL/GenBank/DDBJ databases">
        <authorList>
            <person name="Castelo-Branco R."/>
            <person name="Eusebio N."/>
            <person name="Adriana R."/>
            <person name="Vieira A."/>
            <person name="Brugerolle De Fraissinette N."/>
            <person name="Rezende De Castro R."/>
            <person name="Schneider M.P."/>
            <person name="Vasconcelos V."/>
            <person name="Leao P.N."/>
        </authorList>
    </citation>
    <scope>NUCLEOTIDE SEQUENCE</scope>
    <source>
        <strain evidence="6">LEGE 11480</strain>
    </source>
</reference>
<feature type="domain" description="HTH luxR-type" evidence="4">
    <location>
        <begin position="149"/>
        <end position="214"/>
    </location>
</feature>
<keyword evidence="2" id="KW-0238">DNA-binding</keyword>
<accession>A0A928VPU7</accession>
<dbReference type="Gene3D" id="3.40.50.2300">
    <property type="match status" value="1"/>
</dbReference>
<keyword evidence="1 3" id="KW-0597">Phosphoprotein</keyword>
<dbReference type="SUPFAM" id="SSF52172">
    <property type="entry name" value="CheY-like"/>
    <property type="match status" value="1"/>
</dbReference>
<dbReference type="EMBL" id="JADEXQ010000025">
    <property type="protein sequence ID" value="MBE9029924.1"/>
    <property type="molecule type" value="Genomic_DNA"/>
</dbReference>
<dbReference type="PROSITE" id="PS50043">
    <property type="entry name" value="HTH_LUXR_2"/>
    <property type="match status" value="1"/>
</dbReference>
<evidence type="ECO:0000256" key="2">
    <source>
        <dbReference type="ARBA" id="ARBA00023125"/>
    </source>
</evidence>
<dbReference type="PROSITE" id="PS50110">
    <property type="entry name" value="RESPONSE_REGULATORY"/>
    <property type="match status" value="1"/>
</dbReference>